<dbReference type="Gene3D" id="3.90.550.20">
    <property type="match status" value="1"/>
</dbReference>
<organism evidence="2 3">
    <name type="scientific">Allotamlana fucoidanivorans</name>
    <dbReference type="NCBI Taxonomy" id="2583814"/>
    <lineage>
        <taxon>Bacteria</taxon>
        <taxon>Pseudomonadati</taxon>
        <taxon>Bacteroidota</taxon>
        <taxon>Flavobacteriia</taxon>
        <taxon>Flavobacteriales</taxon>
        <taxon>Flavobacteriaceae</taxon>
        <taxon>Allotamlana</taxon>
    </lineage>
</organism>
<dbReference type="OrthoDB" id="9802987at2"/>
<comment type="caution">
    <text evidence="2">The sequence shown here is derived from an EMBL/GenBank/DDBJ whole genome shotgun (WGS) entry which is preliminary data.</text>
</comment>
<dbReference type="GO" id="GO:0000030">
    <property type="term" value="F:mannosyltransferase activity"/>
    <property type="evidence" value="ECO:0007669"/>
    <property type="project" value="TreeGrafter"/>
</dbReference>
<dbReference type="Pfam" id="PF04488">
    <property type="entry name" value="Gly_transf_sug"/>
    <property type="match status" value="1"/>
</dbReference>
<dbReference type="EMBL" id="VDCS01000002">
    <property type="protein sequence ID" value="TNJ46529.1"/>
    <property type="molecule type" value="Genomic_DNA"/>
</dbReference>
<keyword evidence="1 2" id="KW-0808">Transferase</keyword>
<evidence type="ECO:0000313" key="3">
    <source>
        <dbReference type="Proteomes" id="UP000308713"/>
    </source>
</evidence>
<dbReference type="InterPro" id="IPR029044">
    <property type="entry name" value="Nucleotide-diphossugar_trans"/>
</dbReference>
<dbReference type="AlphaFoldDB" id="A0A5C4SRU0"/>
<dbReference type="PANTHER" id="PTHR32385">
    <property type="entry name" value="MANNOSYL PHOSPHORYLINOSITOL CERAMIDE SYNTHASE"/>
    <property type="match status" value="1"/>
</dbReference>
<dbReference type="GO" id="GO:0051999">
    <property type="term" value="P:mannosyl-inositol phosphorylceramide biosynthetic process"/>
    <property type="evidence" value="ECO:0007669"/>
    <property type="project" value="TreeGrafter"/>
</dbReference>
<proteinExistence type="predicted"/>
<evidence type="ECO:0000256" key="1">
    <source>
        <dbReference type="ARBA" id="ARBA00022679"/>
    </source>
</evidence>
<protein>
    <submittedName>
        <fullName evidence="2">Glycosyl transferase</fullName>
    </submittedName>
</protein>
<dbReference type="InterPro" id="IPR007577">
    <property type="entry name" value="GlycoTrfase_DXD_sugar-bd_CS"/>
</dbReference>
<dbReference type="RefSeq" id="WP_139694900.1">
    <property type="nucleotide sequence ID" value="NZ_CP074074.1"/>
</dbReference>
<keyword evidence="3" id="KW-1185">Reference proteome</keyword>
<evidence type="ECO:0000313" key="2">
    <source>
        <dbReference type="EMBL" id="TNJ46529.1"/>
    </source>
</evidence>
<dbReference type="PANTHER" id="PTHR32385:SF15">
    <property type="entry name" value="INOSITOL PHOSPHOCERAMIDE MANNOSYLTRANSFERASE 1"/>
    <property type="match status" value="1"/>
</dbReference>
<accession>A0A5C4SRU0</accession>
<dbReference type="Proteomes" id="UP000308713">
    <property type="component" value="Unassembled WGS sequence"/>
</dbReference>
<gene>
    <name evidence="2" type="ORF">FGF67_02560</name>
</gene>
<sequence>MIPKIIHFCWLSENKYPRDVKKNLSIWKKQLPDYQFILWDSKKFDVNVTEWTKQAFEVKKYAFAADYIRFYAVYNYGGIYLDTDVEVLKKFDNLLHLPYFIGSQFDNLIEAAIFGAEKKSDWVLDCMKYYENRHFIKENGQMDLKILPEIMQTQIEKRRKLIFLNNSIEIKNISRFIVNSNIFYVLPFEYFSPKNHQTRKISLTSETYTIHHYNSSWLPLSSKIRLNLIRLFGVNLTEKFINLLNLRKCYSLLKRRKT</sequence>
<dbReference type="InterPro" id="IPR051706">
    <property type="entry name" value="Glycosyltransferase_domain"/>
</dbReference>
<dbReference type="SUPFAM" id="SSF53448">
    <property type="entry name" value="Nucleotide-diphospho-sugar transferases"/>
    <property type="match status" value="1"/>
</dbReference>
<dbReference type="GO" id="GO:0016020">
    <property type="term" value="C:membrane"/>
    <property type="evidence" value="ECO:0007669"/>
    <property type="project" value="GOC"/>
</dbReference>
<name>A0A5C4SRU0_9FLAO</name>
<reference evidence="2 3" key="1">
    <citation type="submission" date="2019-05" db="EMBL/GenBank/DDBJ databases">
        <title>Tamlana fucoidanivorans sp. nov., isolated from the surface of algae collected from Fujian province in China.</title>
        <authorList>
            <person name="Li J."/>
        </authorList>
    </citation>
    <scope>NUCLEOTIDE SEQUENCE [LARGE SCALE GENOMIC DNA]</scope>
    <source>
        <strain evidence="2 3">CW2-9</strain>
    </source>
</reference>